<dbReference type="EnsemblPlants" id="KRG94216">
    <property type="protein sequence ID" value="KRG94216"/>
    <property type="gene ID" value="GLYMA_19G068900"/>
</dbReference>
<keyword evidence="1" id="KW-0812">Transmembrane</keyword>
<evidence type="ECO:0000313" key="2">
    <source>
        <dbReference type="EMBL" id="KRG94216.1"/>
    </source>
</evidence>
<reference evidence="2" key="3">
    <citation type="submission" date="2018-07" db="EMBL/GenBank/DDBJ databases">
        <title>WGS assembly of Glycine max.</title>
        <authorList>
            <person name="Schmutz J."/>
            <person name="Cannon S."/>
            <person name="Schlueter J."/>
            <person name="Ma J."/>
            <person name="Mitros T."/>
            <person name="Nelson W."/>
            <person name="Hyten D."/>
            <person name="Song Q."/>
            <person name="Thelen J."/>
            <person name="Cheng J."/>
            <person name="Xu D."/>
            <person name="Hellsten U."/>
            <person name="May G."/>
            <person name="Yu Y."/>
            <person name="Sakurai T."/>
            <person name="Umezawa T."/>
            <person name="Bhattacharyya M."/>
            <person name="Sandhu D."/>
            <person name="Valliyodan B."/>
            <person name="Lindquist E."/>
            <person name="Peto M."/>
            <person name="Grant D."/>
            <person name="Shu S."/>
            <person name="Goodstein D."/>
            <person name="Barry K."/>
            <person name="Futrell-Griggs M."/>
            <person name="Abernathy B."/>
            <person name="Du J."/>
            <person name="Tian Z."/>
            <person name="Zhu L."/>
            <person name="Gill N."/>
            <person name="Joshi T."/>
            <person name="Libault M."/>
            <person name="Sethuraman A."/>
            <person name="Zhang X."/>
            <person name="Shinozaki K."/>
            <person name="Nguyen H."/>
            <person name="Wing R."/>
            <person name="Cregan P."/>
            <person name="Specht J."/>
            <person name="Grimwood J."/>
            <person name="Rokhsar D."/>
            <person name="Stacey G."/>
            <person name="Shoemaker R."/>
            <person name="Jackson S."/>
        </authorList>
    </citation>
    <scope>NUCLEOTIDE SEQUENCE</scope>
    <source>
        <tissue evidence="2">Callus</tissue>
    </source>
</reference>
<reference evidence="3" key="2">
    <citation type="submission" date="2018-02" db="UniProtKB">
        <authorList>
            <consortium name="EnsemblPlants"/>
        </authorList>
    </citation>
    <scope>IDENTIFICATION</scope>
    <source>
        <strain evidence="3">Williams 82</strain>
    </source>
</reference>
<dbReference type="EMBL" id="CM000852">
    <property type="protein sequence ID" value="KRG94216.1"/>
    <property type="molecule type" value="Genomic_DNA"/>
</dbReference>
<evidence type="ECO:0000313" key="4">
    <source>
        <dbReference type="Proteomes" id="UP000008827"/>
    </source>
</evidence>
<keyword evidence="1" id="KW-0472">Membrane</keyword>
<evidence type="ECO:0000256" key="1">
    <source>
        <dbReference type="SAM" id="Phobius"/>
    </source>
</evidence>
<proteinExistence type="predicted"/>
<gene>
    <name evidence="2" type="ORF">GLYMA_19G068900</name>
</gene>
<protein>
    <submittedName>
        <fullName evidence="2 3">Uncharacterized protein</fullName>
    </submittedName>
</protein>
<sequence>MGIVLATIIFNFIIFLVLGFVPYHIIVEIYLNSFLSDVAAPFGCSCLAYHDAFLLPLHPLCPFSYLYVCLIPRLSHSI</sequence>
<dbReference type="AlphaFoldDB" id="A0A0R0EUT5"/>
<organism evidence="2">
    <name type="scientific">Glycine max</name>
    <name type="common">Soybean</name>
    <name type="synonym">Glycine hispida</name>
    <dbReference type="NCBI Taxonomy" id="3847"/>
    <lineage>
        <taxon>Eukaryota</taxon>
        <taxon>Viridiplantae</taxon>
        <taxon>Streptophyta</taxon>
        <taxon>Embryophyta</taxon>
        <taxon>Tracheophyta</taxon>
        <taxon>Spermatophyta</taxon>
        <taxon>Magnoliopsida</taxon>
        <taxon>eudicotyledons</taxon>
        <taxon>Gunneridae</taxon>
        <taxon>Pentapetalae</taxon>
        <taxon>rosids</taxon>
        <taxon>fabids</taxon>
        <taxon>Fabales</taxon>
        <taxon>Fabaceae</taxon>
        <taxon>Papilionoideae</taxon>
        <taxon>50 kb inversion clade</taxon>
        <taxon>NPAAA clade</taxon>
        <taxon>indigoferoid/millettioid clade</taxon>
        <taxon>Phaseoleae</taxon>
        <taxon>Glycine</taxon>
        <taxon>Glycine subgen. Soja</taxon>
    </lineage>
</organism>
<keyword evidence="1" id="KW-1133">Transmembrane helix</keyword>
<accession>A0A0R0EUT5</accession>
<dbReference type="Proteomes" id="UP000008827">
    <property type="component" value="Chromosome 19"/>
</dbReference>
<keyword evidence="4" id="KW-1185">Reference proteome</keyword>
<feature type="transmembrane region" description="Helical" evidence="1">
    <location>
        <begin position="6"/>
        <end position="26"/>
    </location>
</feature>
<dbReference type="InParanoid" id="A0A0R0EUT5"/>
<name>A0A0R0EUT5_SOYBN</name>
<dbReference type="Gramene" id="KRG94216">
    <property type="protein sequence ID" value="KRG94216"/>
    <property type="gene ID" value="GLYMA_19G068900"/>
</dbReference>
<evidence type="ECO:0000313" key="3">
    <source>
        <dbReference type="EnsemblPlants" id="KRG94216"/>
    </source>
</evidence>
<reference evidence="2 3" key="1">
    <citation type="journal article" date="2010" name="Nature">
        <title>Genome sequence of the palaeopolyploid soybean.</title>
        <authorList>
            <person name="Schmutz J."/>
            <person name="Cannon S.B."/>
            <person name="Schlueter J."/>
            <person name="Ma J."/>
            <person name="Mitros T."/>
            <person name="Nelson W."/>
            <person name="Hyten D.L."/>
            <person name="Song Q."/>
            <person name="Thelen J.J."/>
            <person name="Cheng J."/>
            <person name="Xu D."/>
            <person name="Hellsten U."/>
            <person name="May G.D."/>
            <person name="Yu Y."/>
            <person name="Sakurai T."/>
            <person name="Umezawa T."/>
            <person name="Bhattacharyya M.K."/>
            <person name="Sandhu D."/>
            <person name="Valliyodan B."/>
            <person name="Lindquist E."/>
            <person name="Peto M."/>
            <person name="Grant D."/>
            <person name="Shu S."/>
            <person name="Goodstein D."/>
            <person name="Barry K."/>
            <person name="Futrell-Griggs M."/>
            <person name="Abernathy B."/>
            <person name="Du J."/>
            <person name="Tian Z."/>
            <person name="Zhu L."/>
            <person name="Gill N."/>
            <person name="Joshi T."/>
            <person name="Libault M."/>
            <person name="Sethuraman A."/>
            <person name="Zhang X.-C."/>
            <person name="Shinozaki K."/>
            <person name="Nguyen H.T."/>
            <person name="Wing R.A."/>
            <person name="Cregan P."/>
            <person name="Specht J."/>
            <person name="Grimwood J."/>
            <person name="Rokhsar D."/>
            <person name="Stacey G."/>
            <person name="Shoemaker R.C."/>
            <person name="Jackson S.A."/>
        </authorList>
    </citation>
    <scope>NUCLEOTIDE SEQUENCE [LARGE SCALE GENOMIC DNA]</scope>
    <source>
        <strain evidence="3">cv. Williams 82</strain>
        <tissue evidence="2">Callus</tissue>
    </source>
</reference>